<dbReference type="SUPFAM" id="SSF53271">
    <property type="entry name" value="PRTase-like"/>
    <property type="match status" value="1"/>
</dbReference>
<dbReference type="EMBL" id="FPHG01000006">
    <property type="protein sequence ID" value="SFV50924.1"/>
    <property type="molecule type" value="Genomic_DNA"/>
</dbReference>
<dbReference type="Gene3D" id="3.40.50.2020">
    <property type="match status" value="1"/>
</dbReference>
<organism evidence="1">
    <name type="scientific">hydrothermal vent metagenome</name>
    <dbReference type="NCBI Taxonomy" id="652676"/>
    <lineage>
        <taxon>unclassified sequences</taxon>
        <taxon>metagenomes</taxon>
        <taxon>ecological metagenomes</taxon>
    </lineage>
</organism>
<gene>
    <name evidence="1" type="ORF">MNB_SV-9-1510</name>
</gene>
<proteinExistence type="predicted"/>
<dbReference type="CDD" id="cd06223">
    <property type="entry name" value="PRTases_typeI"/>
    <property type="match status" value="1"/>
</dbReference>
<name>A0A1W1BBK1_9ZZZZ</name>
<dbReference type="AlphaFoldDB" id="A0A1W1BBK1"/>
<protein>
    <recommendedName>
        <fullName evidence="2">Phosphoribosyltransferase domain-containing protein</fullName>
    </recommendedName>
</protein>
<reference evidence="1" key="1">
    <citation type="submission" date="2016-10" db="EMBL/GenBank/DDBJ databases">
        <authorList>
            <person name="de Groot N.N."/>
        </authorList>
    </citation>
    <scope>NUCLEOTIDE SEQUENCE</scope>
</reference>
<sequence>MKLQSEFNFTGYQNILIVDDLLATGNSIKSARDIIVSQNSKAKVEGLCLFSGL</sequence>
<accession>A0A1W1BBK1</accession>
<dbReference type="InterPro" id="IPR029057">
    <property type="entry name" value="PRTase-like"/>
</dbReference>
<evidence type="ECO:0000313" key="1">
    <source>
        <dbReference type="EMBL" id="SFV50924.1"/>
    </source>
</evidence>
<evidence type="ECO:0008006" key="2">
    <source>
        <dbReference type="Google" id="ProtNLM"/>
    </source>
</evidence>
<dbReference type="InterPro" id="IPR000836">
    <property type="entry name" value="PRTase_dom"/>
</dbReference>